<evidence type="ECO:0000256" key="1">
    <source>
        <dbReference type="SAM" id="MobiDB-lite"/>
    </source>
</evidence>
<dbReference type="EMBL" id="ML992669">
    <property type="protein sequence ID" value="KAF2214174.1"/>
    <property type="molecule type" value="Genomic_DNA"/>
</dbReference>
<accession>A0A6A6FLJ0</accession>
<keyword evidence="3" id="KW-1185">Reference proteome</keyword>
<feature type="region of interest" description="Disordered" evidence="1">
    <location>
        <begin position="1"/>
        <end position="20"/>
    </location>
</feature>
<dbReference type="Proteomes" id="UP000799539">
    <property type="component" value="Unassembled WGS sequence"/>
</dbReference>
<evidence type="ECO:0000313" key="3">
    <source>
        <dbReference type="Proteomes" id="UP000799539"/>
    </source>
</evidence>
<reference evidence="2" key="1">
    <citation type="journal article" date="2020" name="Stud. Mycol.">
        <title>101 Dothideomycetes genomes: a test case for predicting lifestyles and emergence of pathogens.</title>
        <authorList>
            <person name="Haridas S."/>
            <person name="Albert R."/>
            <person name="Binder M."/>
            <person name="Bloem J."/>
            <person name="Labutti K."/>
            <person name="Salamov A."/>
            <person name="Andreopoulos B."/>
            <person name="Baker S."/>
            <person name="Barry K."/>
            <person name="Bills G."/>
            <person name="Bluhm B."/>
            <person name="Cannon C."/>
            <person name="Castanera R."/>
            <person name="Culley D."/>
            <person name="Daum C."/>
            <person name="Ezra D."/>
            <person name="Gonzalez J."/>
            <person name="Henrissat B."/>
            <person name="Kuo A."/>
            <person name="Liang C."/>
            <person name="Lipzen A."/>
            <person name="Lutzoni F."/>
            <person name="Magnuson J."/>
            <person name="Mondo S."/>
            <person name="Nolan M."/>
            <person name="Ohm R."/>
            <person name="Pangilinan J."/>
            <person name="Park H.-J."/>
            <person name="Ramirez L."/>
            <person name="Alfaro M."/>
            <person name="Sun H."/>
            <person name="Tritt A."/>
            <person name="Yoshinaga Y."/>
            <person name="Zwiers L.-H."/>
            <person name="Turgeon B."/>
            <person name="Goodwin S."/>
            <person name="Spatafora J."/>
            <person name="Crous P."/>
            <person name="Grigoriev I."/>
        </authorList>
    </citation>
    <scope>NUCLEOTIDE SEQUENCE</scope>
    <source>
        <strain evidence="2">SCOH1-5</strain>
    </source>
</reference>
<dbReference type="AlphaFoldDB" id="A0A6A6FLJ0"/>
<evidence type="ECO:0000313" key="2">
    <source>
        <dbReference type="EMBL" id="KAF2214174.1"/>
    </source>
</evidence>
<organism evidence="2 3">
    <name type="scientific">Cercospora zeae-maydis SCOH1-5</name>
    <dbReference type="NCBI Taxonomy" id="717836"/>
    <lineage>
        <taxon>Eukaryota</taxon>
        <taxon>Fungi</taxon>
        <taxon>Dikarya</taxon>
        <taxon>Ascomycota</taxon>
        <taxon>Pezizomycotina</taxon>
        <taxon>Dothideomycetes</taxon>
        <taxon>Dothideomycetidae</taxon>
        <taxon>Mycosphaerellales</taxon>
        <taxon>Mycosphaerellaceae</taxon>
        <taxon>Cercospora</taxon>
    </lineage>
</organism>
<proteinExistence type="predicted"/>
<feature type="compositionally biased region" description="Polar residues" evidence="1">
    <location>
        <begin position="1"/>
        <end position="19"/>
    </location>
</feature>
<sequence>MLDALSSSKKLFNNGTSTPPSLPIVRHHLARSFSRPWMRAPSSPLTIRDRGSRRVRHGAKDEIVELLPLRTDASSTVRSPLFHRTVNYDIWQLLRKRPPDRGQVTLAVRHRGRRSRLSSRPRVAAV</sequence>
<gene>
    <name evidence="2" type="ORF">CERZMDRAFT_83546</name>
</gene>
<protein>
    <submittedName>
        <fullName evidence="2">Uncharacterized protein</fullName>
    </submittedName>
</protein>
<name>A0A6A6FLJ0_9PEZI</name>